<dbReference type="SUPFAM" id="SSF50729">
    <property type="entry name" value="PH domain-like"/>
    <property type="match status" value="1"/>
</dbReference>
<feature type="domain" description="PH" evidence="4">
    <location>
        <begin position="231"/>
        <end position="354"/>
    </location>
</feature>
<dbReference type="InterPro" id="IPR011993">
    <property type="entry name" value="PH-like_dom_sf"/>
</dbReference>
<dbReference type="Gene3D" id="3.30.60.20">
    <property type="match status" value="1"/>
</dbReference>
<dbReference type="Proteomes" id="UP000887565">
    <property type="component" value="Unplaced"/>
</dbReference>
<keyword evidence="3" id="KW-0862">Zinc</keyword>
<name>A0A915HEA0_ROMCU</name>
<evidence type="ECO:0000259" key="4">
    <source>
        <dbReference type="PROSITE" id="PS50003"/>
    </source>
</evidence>
<evidence type="ECO:0000259" key="5">
    <source>
        <dbReference type="PROSITE" id="PS50081"/>
    </source>
</evidence>
<organism evidence="6 7">
    <name type="scientific">Romanomermis culicivorax</name>
    <name type="common">Nematode worm</name>
    <dbReference type="NCBI Taxonomy" id="13658"/>
    <lineage>
        <taxon>Eukaryota</taxon>
        <taxon>Metazoa</taxon>
        <taxon>Ecdysozoa</taxon>
        <taxon>Nematoda</taxon>
        <taxon>Enoplea</taxon>
        <taxon>Dorylaimia</taxon>
        <taxon>Mermithida</taxon>
        <taxon>Mermithoidea</taxon>
        <taxon>Mermithidae</taxon>
        <taxon>Romanomermis</taxon>
    </lineage>
</organism>
<evidence type="ECO:0000256" key="3">
    <source>
        <dbReference type="ARBA" id="ARBA00022833"/>
    </source>
</evidence>
<dbReference type="SUPFAM" id="SSF57889">
    <property type="entry name" value="Cysteine-rich domain"/>
    <property type="match status" value="1"/>
</dbReference>
<dbReference type="InterPro" id="IPR002219">
    <property type="entry name" value="PKC_DAG/PE"/>
</dbReference>
<dbReference type="WBParaSite" id="nRc.2.0.1.t00382-RA">
    <property type="protein sequence ID" value="nRc.2.0.1.t00382-RA"/>
    <property type="gene ID" value="nRc.2.0.1.g00382"/>
</dbReference>
<proteinExistence type="predicted"/>
<dbReference type="SMART" id="SM00233">
    <property type="entry name" value="PH"/>
    <property type="match status" value="1"/>
</dbReference>
<reference evidence="7" key="1">
    <citation type="submission" date="2022-11" db="UniProtKB">
        <authorList>
            <consortium name="WormBaseParasite"/>
        </authorList>
    </citation>
    <scope>IDENTIFICATION</scope>
</reference>
<dbReference type="InterPro" id="IPR046349">
    <property type="entry name" value="C1-like_sf"/>
</dbReference>
<dbReference type="Pfam" id="PF00169">
    <property type="entry name" value="PH"/>
    <property type="match status" value="1"/>
</dbReference>
<dbReference type="AlphaFoldDB" id="A0A915HEA0"/>
<keyword evidence="6" id="KW-1185">Reference proteome</keyword>
<evidence type="ECO:0000256" key="1">
    <source>
        <dbReference type="ARBA" id="ARBA00022553"/>
    </source>
</evidence>
<dbReference type="PROSITE" id="PS50081">
    <property type="entry name" value="ZF_DAG_PE_2"/>
    <property type="match status" value="1"/>
</dbReference>
<dbReference type="GO" id="GO:0046872">
    <property type="term" value="F:metal ion binding"/>
    <property type="evidence" value="ECO:0007669"/>
    <property type="project" value="UniProtKB-KW"/>
</dbReference>
<accession>A0A915HEA0</accession>
<sequence length="354" mass="40476">MATVENLQPDANDFLPAGDHCQKVEKLVLDLKQKYEKIFNSISEIQNTLIEEKLTDKSKNVFYILPASQINVLDRTKAQLFVKPSSNDSNFADAAGQDMSLSDQSAGDHILTLMNSSTKMTDDNDDLIHSSIGDQFNKVLKIDKTTKNKRTIVQLGDSHHQWVKKLIEKPTKCMACMMDLPLRRHCAECFICKTTVHHLCAENLYNTCGTTVLSSDQYEKEDSIMLRKFRAIHICGWVKVWHPTDYTWLTLWASLENEILSFFDSNNDDDQTSGAVFSINVRNCRLNIRINSNADLFLTADDRQPLPMQKSEWNTCFRIDVPSHHDDNAREIYVVAPDLPSKQRWLGALRKFSV</sequence>
<keyword evidence="1" id="KW-0597">Phosphoprotein</keyword>
<evidence type="ECO:0000313" key="6">
    <source>
        <dbReference type="Proteomes" id="UP000887565"/>
    </source>
</evidence>
<dbReference type="InterPro" id="IPR001849">
    <property type="entry name" value="PH_domain"/>
</dbReference>
<evidence type="ECO:0000256" key="2">
    <source>
        <dbReference type="ARBA" id="ARBA00022723"/>
    </source>
</evidence>
<dbReference type="SMART" id="SM00109">
    <property type="entry name" value="C1"/>
    <property type="match status" value="1"/>
</dbReference>
<feature type="domain" description="Phorbol-ester/DAG-type" evidence="5">
    <location>
        <begin position="159"/>
        <end position="208"/>
    </location>
</feature>
<dbReference type="Pfam" id="PF00130">
    <property type="entry name" value="C1_1"/>
    <property type="match status" value="1"/>
</dbReference>
<dbReference type="PROSITE" id="PS00479">
    <property type="entry name" value="ZF_DAG_PE_1"/>
    <property type="match status" value="1"/>
</dbReference>
<dbReference type="Gene3D" id="2.30.29.30">
    <property type="entry name" value="Pleckstrin-homology domain (PH domain)/Phosphotyrosine-binding domain (PTB)"/>
    <property type="match status" value="1"/>
</dbReference>
<protein>
    <submittedName>
        <fullName evidence="7">Phorbol-ester/DAG-type domain-containing protein</fullName>
    </submittedName>
</protein>
<evidence type="ECO:0000313" key="7">
    <source>
        <dbReference type="WBParaSite" id="nRc.2.0.1.t00382-RA"/>
    </source>
</evidence>
<dbReference type="PROSITE" id="PS50003">
    <property type="entry name" value="PH_DOMAIN"/>
    <property type="match status" value="1"/>
</dbReference>
<keyword evidence="2" id="KW-0479">Metal-binding</keyword>